<evidence type="ECO:0000313" key="1">
    <source>
        <dbReference type="EMBL" id="KMM37554.1"/>
    </source>
</evidence>
<dbReference type="GeneID" id="301326378"/>
<dbReference type="EMBL" id="LELK01000004">
    <property type="protein sequence ID" value="KMM37554.1"/>
    <property type="molecule type" value="Genomic_DNA"/>
</dbReference>
<dbReference type="AlphaFoldDB" id="A0A0J6CZW6"/>
<comment type="caution">
    <text evidence="1">The sequence shown here is derived from an EMBL/GenBank/DDBJ whole genome shotgun (WGS) entry which is preliminary data.</text>
</comment>
<dbReference type="Proteomes" id="UP000035996">
    <property type="component" value="Unassembled WGS sequence"/>
</dbReference>
<keyword evidence="2" id="KW-1185">Reference proteome</keyword>
<proteinExistence type="predicted"/>
<organism evidence="1 2">
    <name type="scientific">Guptibacillus hwajinpoensis</name>
    <dbReference type="NCBI Taxonomy" id="208199"/>
    <lineage>
        <taxon>Bacteria</taxon>
        <taxon>Bacillati</taxon>
        <taxon>Bacillota</taxon>
        <taxon>Bacilli</taxon>
        <taxon>Bacillales</taxon>
        <taxon>Guptibacillaceae</taxon>
        <taxon>Guptibacillus</taxon>
    </lineage>
</organism>
<gene>
    <name evidence="1" type="ORF">AB986_17080</name>
</gene>
<evidence type="ECO:0000313" key="2">
    <source>
        <dbReference type="Proteomes" id="UP000035996"/>
    </source>
</evidence>
<sequence length="57" mass="6806">MRSTNKEMMNYNVSQPEFGVDYHDFIQKEQCLSNMELAEEFGLSLKSIKIMKQKMKR</sequence>
<accession>A0A0J6CZW6</accession>
<name>A0A0J6CZW6_9BACL</name>
<dbReference type="RefSeq" id="WP_048312663.1">
    <property type="nucleotide sequence ID" value="NZ_CP119526.1"/>
</dbReference>
<protein>
    <submittedName>
        <fullName evidence="1">RNA polymerase subunit sigma-70</fullName>
    </submittedName>
</protein>
<reference evidence="1" key="1">
    <citation type="submission" date="2015-06" db="EMBL/GenBank/DDBJ databases">
        <authorList>
            <person name="Liu B."/>
            <person name="Wang J."/>
            <person name="Zhu Y."/>
            <person name="Liu G."/>
            <person name="Chen Q."/>
            <person name="Zheng C."/>
            <person name="Che J."/>
            <person name="Ge C."/>
            <person name="Shi H."/>
            <person name="Pan Z."/>
            <person name="Liu X."/>
        </authorList>
    </citation>
    <scope>NUCLEOTIDE SEQUENCE [LARGE SCALE GENOMIC DNA]</scope>
    <source>
        <strain evidence="1">DSM 16346</strain>
    </source>
</reference>